<sequence>MAEECELHAKIFLDNMTNLISFTLKRITMKQLIKLFFITCIFLYGCKKENTDIDLSSEFGKQVENITGVGLVIPALENLVEIQWKCDSWKIDFYSGNSKLSEWNSYKQTIKDKEKLQVYDMGNNLFSVISIQQIETTKYEDLSVFQEYSFYWNSNEGKLTIDGVSLVLRQDGDKLVIFFNTADIAKVGDIFNVTIDNTYGQSLYNEGDVLGIGIITFINYTVFQLAEDVMADYIDRNEIESSIFNTIEVTNEEYSFLFSFPEDGSQVTYKANFKNEPVDLSGITTKRGSRLFESFLNGEVFTFNGVDVIINKISHEDADGEGFLVYAITEESGEKVSFYYNIQTERQHWLTAPGSVDYSNVIIGVWALDTINHVLATSIPNSITYEFKSNGDFIEKDTESIITGAWNLNSGHTELTVTYNIRTDLVSNKTTTINEDFTYEVTFIDNKEMVLFRDWFNDQAILRFHFTRL</sequence>
<evidence type="ECO:0000313" key="2">
    <source>
        <dbReference type="Proteomes" id="UP000184164"/>
    </source>
</evidence>
<accession>A0A1M4SVF3</accession>
<dbReference type="EMBL" id="FQUM01000001">
    <property type="protein sequence ID" value="SHE36184.1"/>
    <property type="molecule type" value="Genomic_DNA"/>
</dbReference>
<evidence type="ECO:0000313" key="1">
    <source>
        <dbReference type="EMBL" id="SHE36184.1"/>
    </source>
</evidence>
<organism evidence="1 2">
    <name type="scientific">Mariniphaga anaerophila</name>
    <dbReference type="NCBI Taxonomy" id="1484053"/>
    <lineage>
        <taxon>Bacteria</taxon>
        <taxon>Pseudomonadati</taxon>
        <taxon>Bacteroidota</taxon>
        <taxon>Bacteroidia</taxon>
        <taxon>Marinilabiliales</taxon>
        <taxon>Prolixibacteraceae</taxon>
        <taxon>Mariniphaga</taxon>
    </lineage>
</organism>
<keyword evidence="2" id="KW-1185">Reference proteome</keyword>
<dbReference type="STRING" id="1484053.SAMN05444274_101162"/>
<protein>
    <submittedName>
        <fullName evidence="1">Uncharacterized protein</fullName>
    </submittedName>
</protein>
<dbReference type="Proteomes" id="UP000184164">
    <property type="component" value="Unassembled WGS sequence"/>
</dbReference>
<gene>
    <name evidence="1" type="ORF">SAMN05444274_101162</name>
</gene>
<proteinExistence type="predicted"/>
<name>A0A1M4SVF3_9BACT</name>
<reference evidence="1 2" key="1">
    <citation type="submission" date="2016-11" db="EMBL/GenBank/DDBJ databases">
        <authorList>
            <person name="Jaros S."/>
            <person name="Januszkiewicz K."/>
            <person name="Wedrychowicz H."/>
        </authorList>
    </citation>
    <scope>NUCLEOTIDE SEQUENCE [LARGE SCALE GENOMIC DNA]</scope>
    <source>
        <strain evidence="1 2">DSM 26910</strain>
    </source>
</reference>
<dbReference type="AlphaFoldDB" id="A0A1M4SVF3"/>